<dbReference type="SUPFAM" id="SSF51735">
    <property type="entry name" value="NAD(P)-binding Rossmann-fold domains"/>
    <property type="match status" value="1"/>
</dbReference>
<evidence type="ECO:0000256" key="4">
    <source>
        <dbReference type="PIRSR" id="PIRSR000106-2"/>
    </source>
</evidence>
<keyword evidence="2 9" id="KW-0560">Oxidoreductase</keyword>
<dbReference type="PIRSF" id="PIRSF000106">
    <property type="entry name" value="ME"/>
    <property type="match status" value="1"/>
</dbReference>
<dbReference type="EC" id="1.1.1.40" evidence="9"/>
<dbReference type="OrthoDB" id="9805787at2"/>
<dbReference type="InterPro" id="IPR051674">
    <property type="entry name" value="Malate_Decarboxylase"/>
</dbReference>
<evidence type="ECO:0000259" key="8">
    <source>
        <dbReference type="SMART" id="SM01274"/>
    </source>
</evidence>
<dbReference type="InterPro" id="IPR001891">
    <property type="entry name" value="Malic_OxRdtase"/>
</dbReference>
<dbReference type="KEGG" id="rop:ROP_33750"/>
<dbReference type="GO" id="GO:0051287">
    <property type="term" value="F:NAD binding"/>
    <property type="evidence" value="ECO:0007669"/>
    <property type="project" value="InterPro"/>
</dbReference>
<organism evidence="9 10">
    <name type="scientific">Rhodococcus opacus (strain B4)</name>
    <dbReference type="NCBI Taxonomy" id="632772"/>
    <lineage>
        <taxon>Bacteria</taxon>
        <taxon>Bacillati</taxon>
        <taxon>Actinomycetota</taxon>
        <taxon>Actinomycetes</taxon>
        <taxon>Mycobacteriales</taxon>
        <taxon>Nocardiaceae</taxon>
        <taxon>Rhodococcus</taxon>
    </lineage>
</organism>
<dbReference type="Proteomes" id="UP000002212">
    <property type="component" value="Chromosome"/>
</dbReference>
<dbReference type="AlphaFoldDB" id="C1B7G9"/>
<feature type="binding site" evidence="5">
    <location>
        <position position="145"/>
    </location>
    <ligand>
        <name>a divalent metal cation</name>
        <dbReference type="ChEBI" id="CHEBI:60240"/>
    </ligand>
</feature>
<feature type="domain" description="Malic enzyme N-terminal" evidence="8">
    <location>
        <begin position="26"/>
        <end position="159"/>
    </location>
</feature>
<gene>
    <name evidence="9" type="ordered locus">ROP_33750</name>
</gene>
<evidence type="ECO:0000313" key="10">
    <source>
        <dbReference type="Proteomes" id="UP000002212"/>
    </source>
</evidence>
<protein>
    <submittedName>
        <fullName evidence="9">Malate dehydrogenase</fullName>
        <ecNumber evidence="9">1.1.1.40</ecNumber>
    </submittedName>
</protein>
<evidence type="ECO:0000256" key="6">
    <source>
        <dbReference type="RuleBase" id="RU003427"/>
    </source>
</evidence>
<dbReference type="CDD" id="cd05311">
    <property type="entry name" value="NAD_bind_2_malic_enz"/>
    <property type="match status" value="1"/>
</dbReference>
<evidence type="ECO:0000256" key="3">
    <source>
        <dbReference type="PIRSR" id="PIRSR000106-1"/>
    </source>
</evidence>
<feature type="binding site" evidence="4">
    <location>
        <position position="324"/>
    </location>
    <ligand>
        <name>(S)-malate</name>
        <dbReference type="ChEBI" id="CHEBI:15589"/>
    </ligand>
</feature>
<dbReference type="PANTHER" id="PTHR43237:SF4">
    <property type="entry name" value="NADP-DEPENDENT MALIC ENZYME"/>
    <property type="match status" value="1"/>
</dbReference>
<dbReference type="HOGENOM" id="CLU_034446_2_1_11"/>
<evidence type="ECO:0000256" key="5">
    <source>
        <dbReference type="PIRSR" id="PIRSR000106-3"/>
    </source>
</evidence>
<feature type="binding site" evidence="5">
    <location>
        <position position="170"/>
    </location>
    <ligand>
        <name>a divalent metal cation</name>
        <dbReference type="ChEBI" id="CHEBI:60240"/>
    </ligand>
</feature>
<name>C1B7G9_RHOOB</name>
<dbReference type="Gene3D" id="3.40.50.720">
    <property type="entry name" value="NAD(P)-binding Rossmann-like Domain"/>
    <property type="match status" value="1"/>
</dbReference>
<dbReference type="InterPro" id="IPR046346">
    <property type="entry name" value="Aminoacid_DH-like_N_sf"/>
</dbReference>
<dbReference type="Pfam" id="PF03949">
    <property type="entry name" value="Malic_M"/>
    <property type="match status" value="1"/>
</dbReference>
<proteinExistence type="inferred from homology"/>
<dbReference type="PRINTS" id="PR00072">
    <property type="entry name" value="MALOXRDTASE"/>
</dbReference>
<dbReference type="GO" id="GO:0046872">
    <property type="term" value="F:metal ion binding"/>
    <property type="evidence" value="ECO:0007669"/>
    <property type="project" value="UniProtKB-KW"/>
</dbReference>
<feature type="binding site" evidence="4">
    <location>
        <position position="295"/>
    </location>
    <ligand>
        <name>(S)-malate</name>
        <dbReference type="ChEBI" id="CHEBI:15589"/>
    </ligand>
</feature>
<comment type="similarity">
    <text evidence="1 6">Belongs to the malic enzymes family.</text>
</comment>
<dbReference type="InterPro" id="IPR012302">
    <property type="entry name" value="Malic_NAD-bd"/>
</dbReference>
<reference evidence="9 10" key="1">
    <citation type="submission" date="2009-03" db="EMBL/GenBank/DDBJ databases">
        <title>Comparison of the complete genome sequences of Rhodococcus erythropolis PR4 and Rhodococcus opacus B4.</title>
        <authorList>
            <person name="Takarada H."/>
            <person name="Sekine M."/>
            <person name="Hosoyama A."/>
            <person name="Yamada R."/>
            <person name="Fujisawa T."/>
            <person name="Omata S."/>
            <person name="Shimizu A."/>
            <person name="Tsukatani N."/>
            <person name="Tanikawa S."/>
            <person name="Fujita N."/>
            <person name="Harayama S."/>
        </authorList>
    </citation>
    <scope>NUCLEOTIDE SEQUENCE [LARGE SCALE GENOMIC DNA]</scope>
    <source>
        <strain evidence="9 10">B4</strain>
    </source>
</reference>
<dbReference type="InterPro" id="IPR037062">
    <property type="entry name" value="Malic_N_dom_sf"/>
</dbReference>
<evidence type="ECO:0000313" key="9">
    <source>
        <dbReference type="EMBL" id="BAH51622.1"/>
    </source>
</evidence>
<dbReference type="SMART" id="SM00919">
    <property type="entry name" value="Malic_M"/>
    <property type="match status" value="1"/>
</dbReference>
<dbReference type="Gene3D" id="3.40.50.10380">
    <property type="entry name" value="Malic enzyme, N-terminal domain"/>
    <property type="match status" value="1"/>
</dbReference>
<dbReference type="Pfam" id="PF00390">
    <property type="entry name" value="malic"/>
    <property type="match status" value="1"/>
</dbReference>
<feature type="domain" description="Malic enzyme NAD-binding" evidence="7">
    <location>
        <begin position="171"/>
        <end position="391"/>
    </location>
</feature>
<comment type="cofactor">
    <cofactor evidence="5">
        <name>Mg(2+)</name>
        <dbReference type="ChEBI" id="CHEBI:18420"/>
    </cofactor>
    <cofactor evidence="5">
        <name>Mn(2+)</name>
        <dbReference type="ChEBI" id="CHEBI:29035"/>
    </cofactor>
    <text evidence="5">Divalent metal cations. Prefers magnesium or manganese.</text>
</comment>
<evidence type="ECO:0000256" key="1">
    <source>
        <dbReference type="ARBA" id="ARBA00008785"/>
    </source>
</evidence>
<dbReference type="STRING" id="632772.ROP_33750"/>
<dbReference type="PATRIC" id="fig|632772.20.peg.3537"/>
<dbReference type="PANTHER" id="PTHR43237">
    <property type="entry name" value="NADP-DEPENDENT MALIC ENZYME"/>
    <property type="match status" value="1"/>
</dbReference>
<evidence type="ECO:0000256" key="2">
    <source>
        <dbReference type="ARBA" id="ARBA00023002"/>
    </source>
</evidence>
<sequence>MTVVSEPTTPRKVELTDEEIFAGHIGGKLSVETTAALDSQRALSIAYTPGVAQVSRAIHADETLADRYTWTNRLVVVVSDGSAVLGLGDIGPRASLPVMEGKSALFKNFAGLNSIPLVLDTKDPDEIVETLIRLRPSFGAVNLEDISAPRCFEIEQRVIEALDCPVMHDDQHGTAIVVLAALKGAVKVQDRDLSTLRVVISGAGAAGVACANILLAAGIADVTVLDSKGIVSADRQDLNAVKVDLAARTNPAGRRGGIVEALDGADVFLGVSAGTVPEELIATMAENSVVFALSNPDPEIHPDVARKHAAIVATGRSDFPNQINNVLAFPGVFKGALDAGARRITEGMKLAAAEAILSVVGDELAVDKIVPSPLDPRVAPAVAEAVAAAARAEGVTG</sequence>
<dbReference type="RefSeq" id="WP_012690573.1">
    <property type="nucleotide sequence ID" value="NC_012522.1"/>
</dbReference>
<dbReference type="SMART" id="SM01274">
    <property type="entry name" value="malic"/>
    <property type="match status" value="1"/>
</dbReference>
<dbReference type="EMBL" id="AP011115">
    <property type="protein sequence ID" value="BAH51622.1"/>
    <property type="molecule type" value="Genomic_DNA"/>
</dbReference>
<dbReference type="InterPro" id="IPR036291">
    <property type="entry name" value="NAD(P)-bd_dom_sf"/>
</dbReference>
<feature type="active site" description="Proton acceptor" evidence="3">
    <location>
        <position position="102"/>
    </location>
</feature>
<dbReference type="InterPro" id="IPR012301">
    <property type="entry name" value="Malic_N_dom"/>
</dbReference>
<accession>C1B7G9</accession>
<feature type="active site" description="Proton donor" evidence="3">
    <location>
        <position position="47"/>
    </location>
</feature>
<dbReference type="SUPFAM" id="SSF53223">
    <property type="entry name" value="Aminoacid dehydrogenase-like, N-terminal domain"/>
    <property type="match status" value="1"/>
</dbReference>
<feature type="binding site" evidence="5">
    <location>
        <position position="144"/>
    </location>
    <ligand>
        <name>a divalent metal cation</name>
        <dbReference type="ChEBI" id="CHEBI:60240"/>
    </ligand>
</feature>
<evidence type="ECO:0000259" key="7">
    <source>
        <dbReference type="SMART" id="SM00919"/>
    </source>
</evidence>
<keyword evidence="5 6" id="KW-0479">Metal-binding</keyword>
<dbReference type="InterPro" id="IPR045213">
    <property type="entry name" value="Malic_NAD-bd_bact_type"/>
</dbReference>
<dbReference type="GO" id="GO:0004473">
    <property type="term" value="F:malate dehydrogenase (decarboxylating) (NADP+) activity"/>
    <property type="evidence" value="ECO:0007669"/>
    <property type="project" value="UniProtKB-EC"/>
</dbReference>